<organism evidence="1">
    <name type="scientific">Ligilactobacillus ruminis</name>
    <dbReference type="NCBI Taxonomy" id="1623"/>
    <lineage>
        <taxon>Bacteria</taxon>
        <taxon>Bacillati</taxon>
        <taxon>Bacillota</taxon>
        <taxon>Bacilli</taxon>
        <taxon>Lactobacillales</taxon>
        <taxon>Lactobacillaceae</taxon>
        <taxon>Ligilactobacillus</taxon>
    </lineage>
</organism>
<dbReference type="EMBL" id="WKOD01000018">
    <property type="protein sequence ID" value="MSA68790.1"/>
    <property type="molecule type" value="Genomic_DNA"/>
</dbReference>
<reference evidence="1" key="1">
    <citation type="journal article" date="2019" name="Nat. Med.">
        <title>A library of human gut bacterial isolates paired with longitudinal multiomics data enables mechanistic microbiome research.</title>
        <authorList>
            <person name="Poyet M."/>
            <person name="Groussin M."/>
            <person name="Gibbons S.M."/>
            <person name="Avila-Pacheco J."/>
            <person name="Jiang X."/>
            <person name="Kearney S.M."/>
            <person name="Perrotta A.R."/>
            <person name="Berdy B."/>
            <person name="Zhao S."/>
            <person name="Lieberman T.D."/>
            <person name="Swanson P.K."/>
            <person name="Smith M."/>
            <person name="Roesemann S."/>
            <person name="Alexander J.E."/>
            <person name="Rich S.A."/>
            <person name="Livny J."/>
            <person name="Vlamakis H."/>
            <person name="Clish C."/>
            <person name="Bullock K."/>
            <person name="Deik A."/>
            <person name="Scott J."/>
            <person name="Pierce K.A."/>
            <person name="Xavier R.J."/>
            <person name="Alm E.J."/>
        </authorList>
    </citation>
    <scope>NUCLEOTIDE SEQUENCE</scope>
    <source>
        <strain evidence="1">BIOML-A18</strain>
    </source>
</reference>
<dbReference type="AlphaFoldDB" id="A0A6A8HE63"/>
<accession>A0A6A8HE63</accession>
<sequence length="42" mass="4873">MGALKFLKVEKKSRFPFELIEMPNKGSRKSTDLVRHFFNSGT</sequence>
<proteinExistence type="predicted"/>
<name>A0A6A8HE63_9LACO</name>
<comment type="caution">
    <text evidence="1">The sequence shown here is derived from an EMBL/GenBank/DDBJ whole genome shotgun (WGS) entry which is preliminary data.</text>
</comment>
<protein>
    <submittedName>
        <fullName evidence="1">Pseudouridylate synthase</fullName>
    </submittedName>
</protein>
<gene>
    <name evidence="1" type="ORF">GKC89_06790</name>
</gene>
<evidence type="ECO:0000313" key="1">
    <source>
        <dbReference type="EMBL" id="MSA68790.1"/>
    </source>
</evidence>